<dbReference type="EMBL" id="BKAU01000001">
    <property type="protein sequence ID" value="GEP95157.1"/>
    <property type="molecule type" value="Genomic_DNA"/>
</dbReference>
<organism evidence="1 2">
    <name type="scientific">Chitinophaga cymbidii</name>
    <dbReference type="NCBI Taxonomy" id="1096750"/>
    <lineage>
        <taxon>Bacteria</taxon>
        <taxon>Pseudomonadati</taxon>
        <taxon>Bacteroidota</taxon>
        <taxon>Chitinophagia</taxon>
        <taxon>Chitinophagales</taxon>
        <taxon>Chitinophagaceae</taxon>
        <taxon>Chitinophaga</taxon>
    </lineage>
</organism>
<protein>
    <submittedName>
        <fullName evidence="1">Uncharacterized protein</fullName>
    </submittedName>
</protein>
<gene>
    <name evidence="1" type="ORF">CCY01nite_14170</name>
</gene>
<sequence length="77" mass="9014">MDLLLDVAFFRKGRIPVSLFVYGRFSKNKRMCCFGWDEILDEFCIGGGVENIPDIFQLSLCYSPNSYWLLNEMLYNT</sequence>
<dbReference type="Proteomes" id="UP000321436">
    <property type="component" value="Unassembled WGS sequence"/>
</dbReference>
<reference evidence="1 2" key="1">
    <citation type="submission" date="2019-07" db="EMBL/GenBank/DDBJ databases">
        <title>Whole genome shotgun sequence of Chitinophaga cymbidii NBRC 109752.</title>
        <authorList>
            <person name="Hosoyama A."/>
            <person name="Uohara A."/>
            <person name="Ohji S."/>
            <person name="Ichikawa N."/>
        </authorList>
    </citation>
    <scope>NUCLEOTIDE SEQUENCE [LARGE SCALE GENOMIC DNA]</scope>
    <source>
        <strain evidence="1 2">NBRC 109752</strain>
    </source>
</reference>
<name>A0A512RHI8_9BACT</name>
<accession>A0A512RHI8</accession>
<dbReference type="AlphaFoldDB" id="A0A512RHI8"/>
<proteinExistence type="predicted"/>
<evidence type="ECO:0000313" key="1">
    <source>
        <dbReference type="EMBL" id="GEP95157.1"/>
    </source>
</evidence>
<comment type="caution">
    <text evidence="1">The sequence shown here is derived from an EMBL/GenBank/DDBJ whole genome shotgun (WGS) entry which is preliminary data.</text>
</comment>
<keyword evidence="2" id="KW-1185">Reference proteome</keyword>
<evidence type="ECO:0000313" key="2">
    <source>
        <dbReference type="Proteomes" id="UP000321436"/>
    </source>
</evidence>